<evidence type="ECO:0000313" key="2">
    <source>
        <dbReference type="Proteomes" id="UP001273531"/>
    </source>
</evidence>
<organism evidence="1 2">
    <name type="scientific">Sphingomonas agrestis</name>
    <dbReference type="NCBI Taxonomy" id="3080540"/>
    <lineage>
        <taxon>Bacteria</taxon>
        <taxon>Pseudomonadati</taxon>
        <taxon>Pseudomonadota</taxon>
        <taxon>Alphaproteobacteria</taxon>
        <taxon>Sphingomonadales</taxon>
        <taxon>Sphingomonadaceae</taxon>
        <taxon>Sphingomonas</taxon>
    </lineage>
</organism>
<keyword evidence="2" id="KW-1185">Reference proteome</keyword>
<sequence>MGTIAEFAIDAGAKEIAACAVHWLGGFTPHVQATLSDTRVRLQSDQHDHPDLAAIWAAALANEVSHQRAQAHRAGAYRMLAQ</sequence>
<dbReference type="EMBL" id="JAWJEJ010000001">
    <property type="protein sequence ID" value="MDV3455836.1"/>
    <property type="molecule type" value="Genomic_DNA"/>
</dbReference>
<accession>A0ABU3Y369</accession>
<name>A0ABU3Y369_9SPHN</name>
<protein>
    <submittedName>
        <fullName evidence="1">Uncharacterized protein</fullName>
    </submittedName>
</protein>
<gene>
    <name evidence="1" type="ORF">RZN05_02480</name>
</gene>
<comment type="caution">
    <text evidence="1">The sequence shown here is derived from an EMBL/GenBank/DDBJ whole genome shotgun (WGS) entry which is preliminary data.</text>
</comment>
<reference evidence="1 2" key="1">
    <citation type="submission" date="2023-10" db="EMBL/GenBank/DDBJ databases">
        <title>Sphingomonas sp. HF-S4 16S ribosomal RNA gene Genome sequencing and assembly.</title>
        <authorList>
            <person name="Lee H."/>
        </authorList>
    </citation>
    <scope>NUCLEOTIDE SEQUENCE [LARGE SCALE GENOMIC DNA]</scope>
    <source>
        <strain evidence="1 2">HF-S4</strain>
    </source>
</reference>
<dbReference type="RefSeq" id="WP_317225041.1">
    <property type="nucleotide sequence ID" value="NZ_JAWJEJ010000001.1"/>
</dbReference>
<dbReference type="Proteomes" id="UP001273531">
    <property type="component" value="Unassembled WGS sequence"/>
</dbReference>
<evidence type="ECO:0000313" key="1">
    <source>
        <dbReference type="EMBL" id="MDV3455836.1"/>
    </source>
</evidence>
<proteinExistence type="predicted"/>